<evidence type="ECO:0000313" key="2">
    <source>
        <dbReference type="Proteomes" id="UP000030645"/>
    </source>
</evidence>
<sequence>MKIRIHEHTGPGRVGTTRLGCEKRPKTTVHYDYQMMINGQPKPVSFPLTQATDHEASALAFKVQEWTPPAGHVIPSLAPSMGPTTTIDYSFVQK</sequence>
<keyword evidence="2" id="KW-1185">Reference proteome</keyword>
<dbReference type="EMBL" id="KE345811">
    <property type="protein sequence ID" value="EXC17341.1"/>
    <property type="molecule type" value="Genomic_DNA"/>
</dbReference>
<organism evidence="1 2">
    <name type="scientific">Morus notabilis</name>
    <dbReference type="NCBI Taxonomy" id="981085"/>
    <lineage>
        <taxon>Eukaryota</taxon>
        <taxon>Viridiplantae</taxon>
        <taxon>Streptophyta</taxon>
        <taxon>Embryophyta</taxon>
        <taxon>Tracheophyta</taxon>
        <taxon>Spermatophyta</taxon>
        <taxon>Magnoliopsida</taxon>
        <taxon>eudicotyledons</taxon>
        <taxon>Gunneridae</taxon>
        <taxon>Pentapetalae</taxon>
        <taxon>rosids</taxon>
        <taxon>fabids</taxon>
        <taxon>Rosales</taxon>
        <taxon>Moraceae</taxon>
        <taxon>Moreae</taxon>
        <taxon>Morus</taxon>
    </lineage>
</organism>
<dbReference type="Proteomes" id="UP000030645">
    <property type="component" value="Unassembled WGS sequence"/>
</dbReference>
<name>W9S8W8_9ROSA</name>
<dbReference type="AlphaFoldDB" id="W9S8W8"/>
<evidence type="ECO:0000313" key="1">
    <source>
        <dbReference type="EMBL" id="EXC17341.1"/>
    </source>
</evidence>
<proteinExistence type="predicted"/>
<gene>
    <name evidence="1" type="ORF">L484_027530</name>
</gene>
<accession>W9S8W8</accession>
<reference evidence="2" key="1">
    <citation type="submission" date="2013-01" db="EMBL/GenBank/DDBJ databases">
        <title>Draft Genome Sequence of a Mulberry Tree, Morus notabilis C.K. Schneid.</title>
        <authorList>
            <person name="He N."/>
            <person name="Zhao S."/>
        </authorList>
    </citation>
    <scope>NUCLEOTIDE SEQUENCE</scope>
</reference>
<protein>
    <submittedName>
        <fullName evidence="1">Uncharacterized protein</fullName>
    </submittedName>
</protein>